<dbReference type="CDD" id="cd00093">
    <property type="entry name" value="HTH_XRE"/>
    <property type="match status" value="1"/>
</dbReference>
<reference evidence="1 2" key="1">
    <citation type="journal article" date="2012" name="Microbes Environ.">
        <title>Complete genome sequence of Bradyrhizobium sp. S23321: insights into symbiosis evolution in soil oligotrophs.</title>
        <authorList>
            <person name="Okubo T."/>
            <person name="Tsukui T."/>
            <person name="Maita H."/>
            <person name="Okamoto S."/>
            <person name="Oshima K."/>
            <person name="Fujisawa T."/>
            <person name="Saito A."/>
            <person name="Futamata H."/>
            <person name="Hattori R."/>
            <person name="Shimomura Y."/>
            <person name="Haruta S."/>
            <person name="Morimoto S."/>
            <person name="Wang Y."/>
            <person name="Sakai Y."/>
            <person name="Hattori M."/>
            <person name="Aizawa S."/>
            <person name="Nagashima K.V.P."/>
            <person name="Masuda S."/>
            <person name="Hattori T."/>
            <person name="Yamashita A."/>
            <person name="Bao Z."/>
            <person name="Hayatsu M."/>
            <person name="Kajiya-Kanegae H."/>
            <person name="Yoshinaga I."/>
            <person name="Sakamoto K."/>
            <person name="Toyota K."/>
            <person name="Nakao M."/>
            <person name="Kohara M."/>
            <person name="Anda M."/>
            <person name="Niwa R."/>
            <person name="Jung-Hwan P."/>
            <person name="Sameshima-Saito R."/>
            <person name="Tokuda S."/>
            <person name="Yamamoto S."/>
            <person name="Yamamoto S."/>
            <person name="Yokoyama T."/>
            <person name="Akutsu T."/>
            <person name="Nakamura Y."/>
            <person name="Nakahira-Yanaka Y."/>
            <person name="Takada Hoshino Y."/>
            <person name="Hirakawa H."/>
            <person name="Mitsui H."/>
            <person name="Terasawa K."/>
            <person name="Itakura M."/>
            <person name="Sato S."/>
            <person name="Ikeda-Ohtsubo W."/>
            <person name="Sakakura N."/>
            <person name="Kaminuma E."/>
            <person name="Minamisawa K."/>
        </authorList>
    </citation>
    <scope>NUCLEOTIDE SEQUENCE [LARGE SCALE GENOMIC DNA]</scope>
    <source>
        <strain evidence="1 2">S23321</strain>
    </source>
</reference>
<gene>
    <name evidence="1" type="ORF">S23_38680</name>
</gene>
<sequence>MDGALIRGAREKVGESQATFGERFGVDQSTVHRWETNGPPTRGPARKAIEREISTIEAGAGSCP</sequence>
<dbReference type="InterPro" id="IPR001387">
    <property type="entry name" value="Cro/C1-type_HTH"/>
</dbReference>
<dbReference type="AlphaFoldDB" id="A0AAI8QCW7"/>
<evidence type="ECO:0000313" key="2">
    <source>
        <dbReference type="Proteomes" id="UP000007886"/>
    </source>
</evidence>
<dbReference type="Proteomes" id="UP000007886">
    <property type="component" value="Chromosome"/>
</dbReference>
<organism evidence="1 2">
    <name type="scientific">Bradyrhizobium cosmicum</name>
    <dbReference type="NCBI Taxonomy" id="1404864"/>
    <lineage>
        <taxon>Bacteria</taxon>
        <taxon>Pseudomonadati</taxon>
        <taxon>Pseudomonadota</taxon>
        <taxon>Alphaproteobacteria</taxon>
        <taxon>Hyphomicrobiales</taxon>
        <taxon>Nitrobacteraceae</taxon>
        <taxon>Bradyrhizobium</taxon>
    </lineage>
</organism>
<dbReference type="KEGG" id="brs:S23_38680"/>
<protein>
    <submittedName>
        <fullName evidence="1">Transcriptional regulatory protein XRE family</fullName>
    </submittedName>
</protein>
<accession>A0AAI8QCW7</accession>
<name>A0AAI8QCW7_9BRAD</name>
<evidence type="ECO:0000313" key="1">
    <source>
        <dbReference type="EMBL" id="BAL77063.1"/>
    </source>
</evidence>
<keyword evidence="2" id="KW-1185">Reference proteome</keyword>
<proteinExistence type="predicted"/>
<dbReference type="SUPFAM" id="SSF47413">
    <property type="entry name" value="lambda repressor-like DNA-binding domains"/>
    <property type="match status" value="1"/>
</dbReference>
<dbReference type="GO" id="GO:0003677">
    <property type="term" value="F:DNA binding"/>
    <property type="evidence" value="ECO:0007669"/>
    <property type="project" value="InterPro"/>
</dbReference>
<dbReference type="Gene3D" id="1.10.260.40">
    <property type="entry name" value="lambda repressor-like DNA-binding domains"/>
    <property type="match status" value="1"/>
</dbReference>
<dbReference type="EMBL" id="AP012279">
    <property type="protein sequence ID" value="BAL77063.1"/>
    <property type="molecule type" value="Genomic_DNA"/>
</dbReference>
<dbReference type="InterPro" id="IPR010982">
    <property type="entry name" value="Lambda_DNA-bd_dom_sf"/>
</dbReference>